<gene>
    <name evidence="2" type="ORF">IAG03_05180</name>
</gene>
<dbReference type="SUPFAM" id="SSF88659">
    <property type="entry name" value="Sigma3 and sigma4 domains of RNA polymerase sigma factors"/>
    <property type="match status" value="1"/>
</dbReference>
<dbReference type="InterPro" id="IPR036388">
    <property type="entry name" value="WH-like_DNA-bd_sf"/>
</dbReference>
<evidence type="ECO:0000313" key="3">
    <source>
        <dbReference type="Proteomes" id="UP000651482"/>
    </source>
</evidence>
<name>A0A926HS34_9FIRM</name>
<dbReference type="InterPro" id="IPR010982">
    <property type="entry name" value="Lambda_DNA-bd_dom_sf"/>
</dbReference>
<protein>
    <submittedName>
        <fullName evidence="2">Helix-turn-helix domain-containing protein</fullName>
    </submittedName>
</protein>
<dbReference type="SUPFAM" id="SSF47413">
    <property type="entry name" value="lambda repressor-like DNA-binding domains"/>
    <property type="match status" value="1"/>
</dbReference>
<proteinExistence type="predicted"/>
<dbReference type="InterPro" id="IPR001387">
    <property type="entry name" value="Cro/C1-type_HTH"/>
</dbReference>
<dbReference type="Gene3D" id="1.10.10.10">
    <property type="entry name" value="Winged helix-like DNA-binding domain superfamily/Winged helix DNA-binding domain"/>
    <property type="match status" value="1"/>
</dbReference>
<dbReference type="GO" id="GO:0006352">
    <property type="term" value="P:DNA-templated transcription initiation"/>
    <property type="evidence" value="ECO:0007669"/>
    <property type="project" value="InterPro"/>
</dbReference>
<dbReference type="SMART" id="SM00530">
    <property type="entry name" value="HTH_XRE"/>
    <property type="match status" value="1"/>
</dbReference>
<comment type="caution">
    <text evidence="2">The sequence shown here is derived from an EMBL/GenBank/DDBJ whole genome shotgun (WGS) entry which is preliminary data.</text>
</comment>
<dbReference type="Pfam" id="PF13560">
    <property type="entry name" value="HTH_31"/>
    <property type="match status" value="1"/>
</dbReference>
<dbReference type="RefSeq" id="WP_249318782.1">
    <property type="nucleotide sequence ID" value="NZ_JACRSN010000006.1"/>
</dbReference>
<dbReference type="GO" id="GO:0003677">
    <property type="term" value="F:DNA binding"/>
    <property type="evidence" value="ECO:0007669"/>
    <property type="project" value="InterPro"/>
</dbReference>
<evidence type="ECO:0000313" key="2">
    <source>
        <dbReference type="EMBL" id="MBC8533405.1"/>
    </source>
</evidence>
<dbReference type="GO" id="GO:0003700">
    <property type="term" value="F:DNA-binding transcription factor activity"/>
    <property type="evidence" value="ECO:0007669"/>
    <property type="project" value="InterPro"/>
</dbReference>
<dbReference type="PROSITE" id="PS50943">
    <property type="entry name" value="HTH_CROC1"/>
    <property type="match status" value="1"/>
</dbReference>
<dbReference type="EMBL" id="JACRSN010000006">
    <property type="protein sequence ID" value="MBC8533405.1"/>
    <property type="molecule type" value="Genomic_DNA"/>
</dbReference>
<reference evidence="2" key="1">
    <citation type="submission" date="2020-08" db="EMBL/GenBank/DDBJ databases">
        <title>Genome public.</title>
        <authorList>
            <person name="Liu C."/>
            <person name="Sun Q."/>
        </authorList>
    </citation>
    <scope>NUCLEOTIDE SEQUENCE</scope>
    <source>
        <strain evidence="2">NSJ-40</strain>
    </source>
</reference>
<dbReference type="AlphaFoldDB" id="A0A926HS34"/>
<accession>A0A926HS34</accession>
<dbReference type="Proteomes" id="UP000651482">
    <property type="component" value="Unassembled WGS sequence"/>
</dbReference>
<dbReference type="CDD" id="cd00093">
    <property type="entry name" value="HTH_XRE"/>
    <property type="match status" value="1"/>
</dbReference>
<keyword evidence="3" id="KW-1185">Reference proteome</keyword>
<dbReference type="InterPro" id="IPR007630">
    <property type="entry name" value="RNA_pol_sigma70_r4"/>
</dbReference>
<dbReference type="Gene3D" id="1.10.260.40">
    <property type="entry name" value="lambda repressor-like DNA-binding domains"/>
    <property type="match status" value="1"/>
</dbReference>
<dbReference type="InterPro" id="IPR013324">
    <property type="entry name" value="RNA_pol_sigma_r3/r4-like"/>
</dbReference>
<sequence length="156" mass="18265">MDYKTLGQNIRRLRVTQGFRQEDFTEKCGCTASHIGQIENGRVKPSLEMTVRIANPQIVSYDEIPESILVIDDPEEQWIRGMIKPTPYDFEEERLAKAFLELPLKRRRIMELLFLEELSEQETAKRWNCSTGHVRKQRNIALKKLRSQLMKDGDAD</sequence>
<evidence type="ECO:0000259" key="1">
    <source>
        <dbReference type="PROSITE" id="PS50943"/>
    </source>
</evidence>
<organism evidence="2 3">
    <name type="scientific">Yeguia hominis</name>
    <dbReference type="NCBI Taxonomy" id="2763662"/>
    <lineage>
        <taxon>Bacteria</taxon>
        <taxon>Bacillati</taxon>
        <taxon>Bacillota</taxon>
        <taxon>Clostridia</taxon>
        <taxon>Eubacteriales</taxon>
        <taxon>Yeguiaceae</taxon>
        <taxon>Yeguia</taxon>
    </lineage>
</organism>
<dbReference type="Pfam" id="PF04545">
    <property type="entry name" value="Sigma70_r4"/>
    <property type="match status" value="1"/>
</dbReference>
<feature type="domain" description="HTH cro/C1-type" evidence="1">
    <location>
        <begin position="10"/>
        <end position="64"/>
    </location>
</feature>